<feature type="region of interest" description="Disordered" evidence="1">
    <location>
        <begin position="251"/>
        <end position="278"/>
    </location>
</feature>
<dbReference type="Pfam" id="PF13472">
    <property type="entry name" value="Lipase_GDSL_2"/>
    <property type="match status" value="1"/>
</dbReference>
<sequence length="278" mass="31214">MLSSRWRRGTAVLRWRSLVAVGDSFTEGMDDPGPGDTFVGWADRLATLLAAEAPDFRYANLAIRGKMLPEIIEQQVPLAASLKPDLVTFCGGGNDIMVPNSDPDALAEQYEVAVADLRAAGCDVVIFTGFDTRSTPLLRSLRGKVAIYNSHLWSISERYHCHMVDLWSMHVLQDRRAWSEDRLHLSPEGHRRVALRVAKALGLANDGEWNAPWPAAEEAEWMTQRRQDLRWAREHVVPWIGRLLRGESMGDGLAPKRPELLPIARMPEDDRSLTKEKG</sequence>
<dbReference type="AlphaFoldDB" id="A0A563ETS2"/>
<dbReference type="InterPro" id="IPR053140">
    <property type="entry name" value="GDSL_Rv0518-like"/>
</dbReference>
<dbReference type="GO" id="GO:0016787">
    <property type="term" value="F:hydrolase activity"/>
    <property type="evidence" value="ECO:0007669"/>
    <property type="project" value="UniProtKB-KW"/>
</dbReference>
<reference evidence="3 4" key="1">
    <citation type="submission" date="2019-07" db="EMBL/GenBank/DDBJ databases">
        <title>Lentzea xizangensis sp. nov., isolated from Qinghai-Tibetan Plateau Soils.</title>
        <authorList>
            <person name="Huang J."/>
        </authorList>
    </citation>
    <scope>NUCLEOTIDE SEQUENCE [LARGE SCALE GENOMIC DNA]</scope>
    <source>
        <strain evidence="3 4">FXJ1.1311</strain>
    </source>
</reference>
<dbReference type="OrthoDB" id="3465773at2"/>
<evidence type="ECO:0000313" key="4">
    <source>
        <dbReference type="Proteomes" id="UP000316639"/>
    </source>
</evidence>
<dbReference type="PANTHER" id="PTHR43784">
    <property type="entry name" value="GDSL-LIKE LIPASE/ACYLHYDROLASE, PUTATIVE (AFU_ORTHOLOGUE AFUA_2G00820)-RELATED"/>
    <property type="match status" value="1"/>
</dbReference>
<comment type="caution">
    <text evidence="3">The sequence shown here is derived from an EMBL/GenBank/DDBJ whole genome shotgun (WGS) entry which is preliminary data.</text>
</comment>
<dbReference type="InterPro" id="IPR013830">
    <property type="entry name" value="SGNH_hydro"/>
</dbReference>
<dbReference type="SUPFAM" id="SSF52266">
    <property type="entry name" value="SGNH hydrolase"/>
    <property type="match status" value="1"/>
</dbReference>
<dbReference type="EMBL" id="VOBR01000009">
    <property type="protein sequence ID" value="TWP51127.1"/>
    <property type="molecule type" value="Genomic_DNA"/>
</dbReference>
<dbReference type="Gene3D" id="3.40.50.1110">
    <property type="entry name" value="SGNH hydrolase"/>
    <property type="match status" value="1"/>
</dbReference>
<evidence type="ECO:0000313" key="3">
    <source>
        <dbReference type="EMBL" id="TWP51127.1"/>
    </source>
</evidence>
<dbReference type="InterPro" id="IPR036514">
    <property type="entry name" value="SGNH_hydro_sf"/>
</dbReference>
<proteinExistence type="predicted"/>
<accession>A0A563ETS2</accession>
<evidence type="ECO:0000259" key="2">
    <source>
        <dbReference type="Pfam" id="PF13472"/>
    </source>
</evidence>
<feature type="domain" description="SGNH hydrolase-type esterase" evidence="2">
    <location>
        <begin position="20"/>
        <end position="192"/>
    </location>
</feature>
<feature type="compositionally biased region" description="Basic and acidic residues" evidence="1">
    <location>
        <begin position="266"/>
        <end position="278"/>
    </location>
</feature>
<protein>
    <submittedName>
        <fullName evidence="3">SGNH/GDSL hydrolase family protein</fullName>
    </submittedName>
</protein>
<dbReference type="PANTHER" id="PTHR43784:SF2">
    <property type="entry name" value="GDSL-LIKE LIPASE_ACYLHYDROLASE, PUTATIVE (AFU_ORTHOLOGUE AFUA_2G00820)-RELATED"/>
    <property type="match status" value="1"/>
</dbReference>
<dbReference type="CDD" id="cd01832">
    <property type="entry name" value="SGNH_hydrolase_like_1"/>
    <property type="match status" value="1"/>
</dbReference>
<keyword evidence="4" id="KW-1185">Reference proteome</keyword>
<evidence type="ECO:0000256" key="1">
    <source>
        <dbReference type="SAM" id="MobiDB-lite"/>
    </source>
</evidence>
<name>A0A563ETS2_9PSEU</name>
<gene>
    <name evidence="3" type="ORF">FKR81_15975</name>
</gene>
<keyword evidence="3" id="KW-0378">Hydrolase</keyword>
<dbReference type="Proteomes" id="UP000316639">
    <property type="component" value="Unassembled WGS sequence"/>
</dbReference>
<organism evidence="3 4">
    <name type="scientific">Lentzea tibetensis</name>
    <dbReference type="NCBI Taxonomy" id="2591470"/>
    <lineage>
        <taxon>Bacteria</taxon>
        <taxon>Bacillati</taxon>
        <taxon>Actinomycetota</taxon>
        <taxon>Actinomycetes</taxon>
        <taxon>Pseudonocardiales</taxon>
        <taxon>Pseudonocardiaceae</taxon>
        <taxon>Lentzea</taxon>
    </lineage>
</organism>